<dbReference type="Proteomes" id="UP000192758">
    <property type="component" value="Unassembled WGS sequence"/>
</dbReference>
<dbReference type="AlphaFoldDB" id="A0A1W0E9F6"/>
<proteinExistence type="predicted"/>
<sequence length="110" mass="13153">MNKERCVLIENVEDNEAKRNKISYINLHENTYLLEKGNLKISDIQFEKEKTKSSKFKNFLYKLKHALKFQTIKNKYLIAKYRIRSKLRKLGQRISEIFAVKKSMEAPKTQ</sequence>
<organism evidence="1 2">
    <name type="scientific">Ecytonucleospora hepatopenaei</name>
    <dbReference type="NCBI Taxonomy" id="646526"/>
    <lineage>
        <taxon>Eukaryota</taxon>
        <taxon>Fungi</taxon>
        <taxon>Fungi incertae sedis</taxon>
        <taxon>Microsporidia</taxon>
        <taxon>Enterocytozoonidae</taxon>
        <taxon>Ecytonucleospora</taxon>
    </lineage>
</organism>
<reference evidence="1 2" key="1">
    <citation type="journal article" date="2017" name="Environ. Microbiol.">
        <title>Decay of the glycolytic pathway and adaptation to intranuclear parasitism within Enterocytozoonidae microsporidia.</title>
        <authorList>
            <person name="Wiredu Boakye D."/>
            <person name="Jaroenlak P."/>
            <person name="Prachumwat A."/>
            <person name="Williams T.A."/>
            <person name="Bateman K.S."/>
            <person name="Itsathitphaisarn O."/>
            <person name="Sritunyalucksana K."/>
            <person name="Paszkiewicz K.H."/>
            <person name="Moore K.A."/>
            <person name="Stentiford G.D."/>
            <person name="Williams B.A."/>
        </authorList>
    </citation>
    <scope>NUCLEOTIDE SEQUENCE [LARGE SCALE GENOMIC DNA]</scope>
    <source>
        <strain evidence="1 2">TH1</strain>
    </source>
</reference>
<dbReference type="EMBL" id="MNPJ01000001">
    <property type="protein sequence ID" value="OQS55856.1"/>
    <property type="molecule type" value="Genomic_DNA"/>
</dbReference>
<dbReference type="VEuPathDB" id="MicrosporidiaDB:EHP00_397"/>
<name>A0A1W0E9F6_9MICR</name>
<evidence type="ECO:0000313" key="1">
    <source>
        <dbReference type="EMBL" id="OQS55856.1"/>
    </source>
</evidence>
<protein>
    <submittedName>
        <fullName evidence="1">Uncharacterized protein</fullName>
    </submittedName>
</protein>
<comment type="caution">
    <text evidence="1">The sequence shown here is derived from an EMBL/GenBank/DDBJ whole genome shotgun (WGS) entry which is preliminary data.</text>
</comment>
<evidence type="ECO:0000313" key="2">
    <source>
        <dbReference type="Proteomes" id="UP000192758"/>
    </source>
</evidence>
<keyword evidence="2" id="KW-1185">Reference proteome</keyword>
<accession>A0A1W0E9F6</accession>
<gene>
    <name evidence="1" type="ORF">EHP00_397</name>
</gene>